<dbReference type="InterPro" id="IPR019819">
    <property type="entry name" value="Carboxylesterase_B_CS"/>
</dbReference>
<keyword evidence="2 3" id="KW-0378">Hydrolase</keyword>
<dbReference type="EC" id="3.1.1.-" evidence="3"/>
<feature type="signal peptide" evidence="3">
    <location>
        <begin position="1"/>
        <end position="20"/>
    </location>
</feature>
<gene>
    <name evidence="5" type="ORF">SAMN05444410_103119</name>
</gene>
<reference evidence="5 6" key="1">
    <citation type="submission" date="2016-10" db="EMBL/GenBank/DDBJ databases">
        <authorList>
            <person name="Varghese N."/>
            <person name="Submissions S."/>
        </authorList>
    </citation>
    <scope>NUCLEOTIDE SEQUENCE [LARGE SCALE GENOMIC DNA]</scope>
    <source>
        <strain evidence="5 6">DSM 25353</strain>
    </source>
</reference>
<evidence type="ECO:0000256" key="3">
    <source>
        <dbReference type="RuleBase" id="RU361235"/>
    </source>
</evidence>
<dbReference type="Pfam" id="PF00135">
    <property type="entry name" value="COesterase"/>
    <property type="match status" value="1"/>
</dbReference>
<sequence length="515" mass="55982">MRKIISFLLTSSFSAIQLFAQTDRPLPSSPRVTIANGVLEGIDASGVYIFKGIPYAAPPVGAFRWREPQPVKQWEGVRKADQFGPRAMQRGLFGDMVFRSNGMSEDCLYLNVWTPAKTAGKAHLPVLVYFFGGGFMGGDGSEPRYDGESMARNGIVTVTVNYRLNVFGFFAHPELTKESPHHASGNYGLLDQSAALQWVQHNIAAFGGDPHRVTIAGESAGSISVSAQMASPLSKQLIAGAIGESGSLLGTLSPVSLADAEQSGLKFASMAGAGSLAALRNLPADKLLEVAAGHEWELFRITIDGYFFPKSPLKIYNAGEQAKVPLLAGWNSEEMNYRALMGKDTLTKENFAKAVQKLYGDQATAILNVYQATTPEELTQAATDLAGDRFIGFSTWKWTDLHSSAAQPVYRYFYTRPRPGAKGGAVHSAEIEYAMGNLPTNKVFAWQPEDYKVSAILQSYFVHFIKSGNPNGEGVPAWPAVQKGVPAAVMHIGVHTAAQTEMHRNRYLLLSRLMH</sequence>
<dbReference type="InterPro" id="IPR019826">
    <property type="entry name" value="Carboxylesterase_B_AS"/>
</dbReference>
<dbReference type="PROSITE" id="PS00941">
    <property type="entry name" value="CARBOXYLESTERASE_B_2"/>
    <property type="match status" value="1"/>
</dbReference>
<dbReference type="InterPro" id="IPR029058">
    <property type="entry name" value="AB_hydrolase_fold"/>
</dbReference>
<protein>
    <recommendedName>
        <fullName evidence="3">Carboxylic ester hydrolase</fullName>
        <ecNumber evidence="3">3.1.1.-</ecNumber>
    </recommendedName>
</protein>
<dbReference type="GO" id="GO:0016787">
    <property type="term" value="F:hydrolase activity"/>
    <property type="evidence" value="ECO:0007669"/>
    <property type="project" value="UniProtKB-KW"/>
</dbReference>
<feature type="domain" description="Carboxylesterase type B" evidence="4">
    <location>
        <begin position="29"/>
        <end position="505"/>
    </location>
</feature>
<name>A0A8X8LCW6_9BACT</name>
<organism evidence="5 6">
    <name type="scientific">Hydrobacter penzbergensis</name>
    <dbReference type="NCBI Taxonomy" id="1235997"/>
    <lineage>
        <taxon>Bacteria</taxon>
        <taxon>Pseudomonadati</taxon>
        <taxon>Bacteroidota</taxon>
        <taxon>Chitinophagia</taxon>
        <taxon>Chitinophagales</taxon>
        <taxon>Chitinophagaceae</taxon>
        <taxon>Hydrobacter</taxon>
    </lineage>
</organism>
<keyword evidence="6" id="KW-1185">Reference proteome</keyword>
<dbReference type="InterPro" id="IPR050309">
    <property type="entry name" value="Type-B_Carboxylest/Lipase"/>
</dbReference>
<dbReference type="PANTHER" id="PTHR11559">
    <property type="entry name" value="CARBOXYLESTERASE"/>
    <property type="match status" value="1"/>
</dbReference>
<proteinExistence type="inferred from homology"/>
<dbReference type="Gene3D" id="3.40.50.1820">
    <property type="entry name" value="alpha/beta hydrolase"/>
    <property type="match status" value="1"/>
</dbReference>
<accession>A0A8X8LCW6</accession>
<keyword evidence="3" id="KW-0732">Signal</keyword>
<dbReference type="RefSeq" id="WP_092722668.1">
    <property type="nucleotide sequence ID" value="NZ_FNNO01000003.1"/>
</dbReference>
<evidence type="ECO:0000259" key="4">
    <source>
        <dbReference type="Pfam" id="PF00135"/>
    </source>
</evidence>
<evidence type="ECO:0000313" key="6">
    <source>
        <dbReference type="Proteomes" id="UP000198711"/>
    </source>
</evidence>
<dbReference type="InterPro" id="IPR002018">
    <property type="entry name" value="CarbesteraseB"/>
</dbReference>
<feature type="chain" id="PRO_5036516783" description="Carboxylic ester hydrolase" evidence="3">
    <location>
        <begin position="21"/>
        <end position="515"/>
    </location>
</feature>
<dbReference type="AlphaFoldDB" id="A0A8X8LCW6"/>
<comment type="caution">
    <text evidence="5">The sequence shown here is derived from an EMBL/GenBank/DDBJ whole genome shotgun (WGS) entry which is preliminary data.</text>
</comment>
<evidence type="ECO:0000256" key="1">
    <source>
        <dbReference type="ARBA" id="ARBA00005964"/>
    </source>
</evidence>
<evidence type="ECO:0000256" key="2">
    <source>
        <dbReference type="ARBA" id="ARBA00022801"/>
    </source>
</evidence>
<dbReference type="PROSITE" id="PS00122">
    <property type="entry name" value="CARBOXYLESTERASE_B_1"/>
    <property type="match status" value="1"/>
</dbReference>
<dbReference type="EMBL" id="FNNO01000003">
    <property type="protein sequence ID" value="SDW49640.1"/>
    <property type="molecule type" value="Genomic_DNA"/>
</dbReference>
<comment type="similarity">
    <text evidence="1 3">Belongs to the type-B carboxylesterase/lipase family.</text>
</comment>
<dbReference type="SUPFAM" id="SSF53474">
    <property type="entry name" value="alpha/beta-Hydrolases"/>
    <property type="match status" value="1"/>
</dbReference>
<evidence type="ECO:0000313" key="5">
    <source>
        <dbReference type="EMBL" id="SDW49640.1"/>
    </source>
</evidence>
<dbReference type="Proteomes" id="UP000198711">
    <property type="component" value="Unassembled WGS sequence"/>
</dbReference>